<keyword evidence="2" id="KW-0547">Nucleotide-binding</keyword>
<accession>A0AAN9HP12</accession>
<evidence type="ECO:0000256" key="3">
    <source>
        <dbReference type="ARBA" id="ARBA00022840"/>
    </source>
</evidence>
<comment type="caution">
    <text evidence="7">The sequence shown here is derived from an EMBL/GenBank/DDBJ whole genome shotgun (WGS) entry which is preliminary data.</text>
</comment>
<dbReference type="FunFam" id="1.20.120.720:FF:000011">
    <property type="entry name" value="Myosin 2"/>
    <property type="match status" value="1"/>
</dbReference>
<dbReference type="Gene3D" id="1.20.58.530">
    <property type="match status" value="1"/>
</dbReference>
<dbReference type="GO" id="GO:0005524">
    <property type="term" value="F:ATP binding"/>
    <property type="evidence" value="ECO:0007669"/>
    <property type="project" value="UniProtKB-KW"/>
</dbReference>
<dbReference type="SUPFAM" id="SSF52540">
    <property type="entry name" value="P-loop containing nucleoside triphosphate hydrolases"/>
    <property type="match status" value="1"/>
</dbReference>
<keyword evidence="8" id="KW-1185">Reference proteome</keyword>
<gene>
    <name evidence="7" type="ORF">RIF29_38531</name>
</gene>
<dbReference type="InterPro" id="IPR026823">
    <property type="entry name" value="cEGF"/>
</dbReference>
<dbReference type="GO" id="GO:0051015">
    <property type="term" value="F:actin filament binding"/>
    <property type="evidence" value="ECO:0007669"/>
    <property type="project" value="TreeGrafter"/>
</dbReference>
<dbReference type="GO" id="GO:0000146">
    <property type="term" value="F:microfilament motor activity"/>
    <property type="evidence" value="ECO:0007669"/>
    <property type="project" value="TreeGrafter"/>
</dbReference>
<dbReference type="Gene3D" id="1.20.120.720">
    <property type="entry name" value="Myosin VI head, motor domain, U50 subdomain"/>
    <property type="match status" value="1"/>
</dbReference>
<evidence type="ECO:0000256" key="5">
    <source>
        <dbReference type="PROSITE-ProRule" id="PRU00782"/>
    </source>
</evidence>
<keyword evidence="3" id="KW-0067">ATP-binding</keyword>
<dbReference type="Proteomes" id="UP001372338">
    <property type="component" value="Unassembled WGS sequence"/>
</dbReference>
<protein>
    <recommendedName>
        <fullName evidence="6">Myosin motor domain-containing protein</fullName>
    </recommendedName>
</protein>
<dbReference type="PRINTS" id="PR00193">
    <property type="entry name" value="MYOSINHEAVY"/>
</dbReference>
<organism evidence="7 8">
    <name type="scientific">Crotalaria pallida</name>
    <name type="common">Smooth rattlebox</name>
    <name type="synonym">Crotalaria striata</name>
    <dbReference type="NCBI Taxonomy" id="3830"/>
    <lineage>
        <taxon>Eukaryota</taxon>
        <taxon>Viridiplantae</taxon>
        <taxon>Streptophyta</taxon>
        <taxon>Embryophyta</taxon>
        <taxon>Tracheophyta</taxon>
        <taxon>Spermatophyta</taxon>
        <taxon>Magnoliopsida</taxon>
        <taxon>eudicotyledons</taxon>
        <taxon>Gunneridae</taxon>
        <taxon>Pentapetalae</taxon>
        <taxon>rosids</taxon>
        <taxon>fabids</taxon>
        <taxon>Fabales</taxon>
        <taxon>Fabaceae</taxon>
        <taxon>Papilionoideae</taxon>
        <taxon>50 kb inversion clade</taxon>
        <taxon>genistoids sensu lato</taxon>
        <taxon>core genistoids</taxon>
        <taxon>Crotalarieae</taxon>
        <taxon>Crotalaria</taxon>
    </lineage>
</organism>
<dbReference type="PROSITE" id="PS51456">
    <property type="entry name" value="MYOSIN_MOTOR"/>
    <property type="match status" value="1"/>
</dbReference>
<keyword evidence="1" id="KW-0245">EGF-like domain</keyword>
<dbReference type="AlphaFoldDB" id="A0AAN9HP12"/>
<proteinExistence type="inferred from homology"/>
<comment type="similarity">
    <text evidence="5">Belongs to the TRAFAC class myosin-kinesin ATPase superfamily. Myosin family.</text>
</comment>
<reference evidence="7 8" key="1">
    <citation type="submission" date="2024-01" db="EMBL/GenBank/DDBJ databases">
        <title>The genomes of 5 underutilized Papilionoideae crops provide insights into root nodulation and disease resistanc.</title>
        <authorList>
            <person name="Yuan L."/>
        </authorList>
    </citation>
    <scope>NUCLEOTIDE SEQUENCE [LARGE SCALE GENOMIC DNA]</scope>
    <source>
        <strain evidence="7">ZHUSHIDOU_FW_LH</strain>
        <tissue evidence="7">Leaf</tissue>
    </source>
</reference>
<dbReference type="GO" id="GO:0016020">
    <property type="term" value="C:membrane"/>
    <property type="evidence" value="ECO:0007669"/>
    <property type="project" value="TreeGrafter"/>
</dbReference>
<sequence>MDIVGISEEEQEAIFRVVAAILHLGNIEFAKGEEIDSSVIKDEKSRFHLNVTAELLKCNAASLEDALIKRVMVTPEEIITRTLDPDAALGSRDALAKTIYSRLFDWLVEKINNSIGQDPNSKSIIGVLDICGFESFKFNSFEQLCINFTNEKLQQHFNHHVFKMEQEEYTKEEINWSYIEFIDNQDVLDLIEKKPGGIISLVDEACMFPKSTHETFAQKLYQTFKNNKRFIKPKLSRTSFTISHYAGEGGDDSGADSDFDWNTEDELEIENFHSSSSCLAAVPNGEATTGSAEDTSFGPARCSINNGGCWSETKNGLTFSACSESEVNGCRCPVGFRGDGKKCEDIDECKRTKCLSV</sequence>
<dbReference type="GO" id="GO:0005737">
    <property type="term" value="C:cytoplasm"/>
    <property type="evidence" value="ECO:0007669"/>
    <property type="project" value="TreeGrafter"/>
</dbReference>
<dbReference type="InterPro" id="IPR027417">
    <property type="entry name" value="P-loop_NTPase"/>
</dbReference>
<evidence type="ECO:0000256" key="4">
    <source>
        <dbReference type="ARBA" id="ARBA00023203"/>
    </source>
</evidence>
<dbReference type="SMART" id="SM00242">
    <property type="entry name" value="MYSc"/>
    <property type="match status" value="1"/>
</dbReference>
<dbReference type="PANTHER" id="PTHR13140:SF772">
    <property type="entry name" value="MYOSIN-17"/>
    <property type="match status" value="1"/>
</dbReference>
<keyword evidence="5" id="KW-0505">Motor protein</keyword>
<keyword evidence="4 5" id="KW-0009">Actin-binding</keyword>
<dbReference type="GO" id="GO:0016459">
    <property type="term" value="C:myosin complex"/>
    <property type="evidence" value="ECO:0007669"/>
    <property type="project" value="UniProtKB-KW"/>
</dbReference>
<dbReference type="Pfam" id="PF00063">
    <property type="entry name" value="Myosin_head"/>
    <property type="match status" value="1"/>
</dbReference>
<evidence type="ECO:0000259" key="6">
    <source>
        <dbReference type="PROSITE" id="PS51456"/>
    </source>
</evidence>
<dbReference type="InterPro" id="IPR001609">
    <property type="entry name" value="Myosin_head_motor_dom-like"/>
</dbReference>
<dbReference type="PANTHER" id="PTHR13140">
    <property type="entry name" value="MYOSIN"/>
    <property type="match status" value="1"/>
</dbReference>
<name>A0AAN9HP12_CROPI</name>
<keyword evidence="5" id="KW-0518">Myosin</keyword>
<feature type="domain" description="Myosin motor" evidence="6">
    <location>
        <begin position="1"/>
        <end position="248"/>
    </location>
</feature>
<dbReference type="GO" id="GO:0007015">
    <property type="term" value="P:actin filament organization"/>
    <property type="evidence" value="ECO:0007669"/>
    <property type="project" value="TreeGrafter"/>
</dbReference>
<evidence type="ECO:0000256" key="2">
    <source>
        <dbReference type="ARBA" id="ARBA00022741"/>
    </source>
</evidence>
<comment type="caution">
    <text evidence="5">Lacks conserved residue(s) required for the propagation of feature annotation.</text>
</comment>
<dbReference type="Pfam" id="PF12662">
    <property type="entry name" value="cEGF"/>
    <property type="match status" value="1"/>
</dbReference>
<dbReference type="EMBL" id="JAYWIO010000008">
    <property type="protein sequence ID" value="KAK7243721.1"/>
    <property type="molecule type" value="Genomic_DNA"/>
</dbReference>
<evidence type="ECO:0000313" key="8">
    <source>
        <dbReference type="Proteomes" id="UP001372338"/>
    </source>
</evidence>
<evidence type="ECO:0000313" key="7">
    <source>
        <dbReference type="EMBL" id="KAK7243721.1"/>
    </source>
</evidence>
<evidence type="ECO:0000256" key="1">
    <source>
        <dbReference type="ARBA" id="ARBA00022536"/>
    </source>
</evidence>